<dbReference type="UniPathway" id="UPA00557">
    <property type="reaction ID" value="UER00613"/>
</dbReference>
<dbReference type="SMART" id="SM00563">
    <property type="entry name" value="PlsC"/>
    <property type="match status" value="1"/>
</dbReference>
<dbReference type="GO" id="GO:0016024">
    <property type="term" value="P:CDP-diacylglycerol biosynthetic process"/>
    <property type="evidence" value="ECO:0007669"/>
    <property type="project" value="UniProtKB-UniPathway"/>
</dbReference>
<evidence type="ECO:0000259" key="11">
    <source>
        <dbReference type="SMART" id="SM00563"/>
    </source>
</evidence>
<dbReference type="InterPro" id="IPR004552">
    <property type="entry name" value="AGP_acyltrans"/>
</dbReference>
<comment type="domain">
    <text evidence="9">The HXXXXD motif is essential for acyltransferase activity and may constitute the binding site for the phosphate moiety of the glycerol-3-phosphate.</text>
</comment>
<dbReference type="Pfam" id="PF01553">
    <property type="entry name" value="Acyltransferase"/>
    <property type="match status" value="1"/>
</dbReference>
<evidence type="ECO:0000256" key="6">
    <source>
        <dbReference type="ARBA" id="ARBA00016139"/>
    </source>
</evidence>
<evidence type="ECO:0000256" key="4">
    <source>
        <dbReference type="ARBA" id="ARBA00008655"/>
    </source>
</evidence>
<evidence type="ECO:0000313" key="12">
    <source>
        <dbReference type="EMBL" id="SMC09746.1"/>
    </source>
</evidence>
<keyword evidence="9" id="KW-1208">Phospholipid metabolism</keyword>
<evidence type="ECO:0000256" key="8">
    <source>
        <dbReference type="ARBA" id="ARBA00023315"/>
    </source>
</evidence>
<gene>
    <name evidence="12" type="ORF">SAMN05660197_1568</name>
</gene>
<keyword evidence="7 9" id="KW-0808">Transferase</keyword>
<feature type="transmembrane region" description="Helical" evidence="10">
    <location>
        <begin position="12"/>
        <end position="30"/>
    </location>
</feature>
<feature type="domain" description="Phospholipid/glycerol acyltransferase" evidence="11">
    <location>
        <begin position="65"/>
        <end position="178"/>
    </location>
</feature>
<dbReference type="EMBL" id="FWWZ01000001">
    <property type="protein sequence ID" value="SMC09746.1"/>
    <property type="molecule type" value="Genomic_DNA"/>
</dbReference>
<evidence type="ECO:0000313" key="13">
    <source>
        <dbReference type="Proteomes" id="UP000192602"/>
    </source>
</evidence>
<dbReference type="Proteomes" id="UP000192602">
    <property type="component" value="Unassembled WGS sequence"/>
</dbReference>
<evidence type="ECO:0000256" key="1">
    <source>
        <dbReference type="ARBA" id="ARBA00001141"/>
    </source>
</evidence>
<sequence>MKIFAKIRGIYAALVILIMVTLNILAFLLFPKKHYKKLKTFFTRAILQLLGIKVVTEGKPDPTVKMIIMNHSSLIDIPVIEATFPYDMVWIAKKELFDTPFFGLLLKLPENIRLDREDRKSLVHLLKESKNKSQNKIIAIFPEGTRARGDRLLPFKPGAKIIAEKLHLKVQPVVIVCARARFDSKKLELNPGIIKVKYLPSFTPDPQTDWLRDLRSKMQEIVDKERTTLCPTQ</sequence>
<dbReference type="PANTHER" id="PTHR10434">
    <property type="entry name" value="1-ACYL-SN-GLYCEROL-3-PHOSPHATE ACYLTRANSFERASE"/>
    <property type="match status" value="1"/>
</dbReference>
<dbReference type="NCBIfam" id="TIGR00530">
    <property type="entry name" value="AGP_acyltrn"/>
    <property type="match status" value="1"/>
</dbReference>
<evidence type="ECO:0000256" key="2">
    <source>
        <dbReference type="ARBA" id="ARBA00004728"/>
    </source>
</evidence>
<dbReference type="GO" id="GO:0016020">
    <property type="term" value="C:membrane"/>
    <property type="evidence" value="ECO:0007669"/>
    <property type="project" value="InterPro"/>
</dbReference>
<comment type="similarity">
    <text evidence="4 9">Belongs to the 1-acyl-sn-glycerol-3-phosphate acyltransferase family.</text>
</comment>
<dbReference type="OrthoDB" id="9809618at2"/>
<evidence type="ECO:0000256" key="5">
    <source>
        <dbReference type="ARBA" id="ARBA00013211"/>
    </source>
</evidence>
<comment type="catalytic activity">
    <reaction evidence="1 9">
        <text>a 1-acyl-sn-glycero-3-phosphate + an acyl-CoA = a 1,2-diacyl-sn-glycero-3-phosphate + CoA</text>
        <dbReference type="Rhea" id="RHEA:19709"/>
        <dbReference type="ChEBI" id="CHEBI:57287"/>
        <dbReference type="ChEBI" id="CHEBI:57970"/>
        <dbReference type="ChEBI" id="CHEBI:58342"/>
        <dbReference type="ChEBI" id="CHEBI:58608"/>
        <dbReference type="EC" id="2.3.1.51"/>
    </reaction>
</comment>
<evidence type="ECO:0000256" key="10">
    <source>
        <dbReference type="SAM" id="Phobius"/>
    </source>
</evidence>
<dbReference type="CDD" id="cd07989">
    <property type="entry name" value="LPLAT_AGPAT-like"/>
    <property type="match status" value="1"/>
</dbReference>
<keyword evidence="9" id="KW-0444">Lipid biosynthesis</keyword>
<organism evidence="12 13">
    <name type="scientific">Nitratiruptor tergarcus DSM 16512</name>
    <dbReference type="NCBI Taxonomy" id="1069081"/>
    <lineage>
        <taxon>Bacteria</taxon>
        <taxon>Pseudomonadati</taxon>
        <taxon>Campylobacterota</taxon>
        <taxon>Epsilonproteobacteria</taxon>
        <taxon>Nautiliales</taxon>
        <taxon>Nitratiruptoraceae</taxon>
        <taxon>Nitratiruptor</taxon>
    </lineage>
</organism>
<comment type="pathway">
    <text evidence="2">Phospholipid metabolism; CDP-diacylglycerol biosynthesis; CDP-diacylglycerol from sn-glycerol 3-phosphate: step 2/3.</text>
</comment>
<proteinExistence type="inferred from homology"/>
<dbReference type="PANTHER" id="PTHR10434:SF11">
    <property type="entry name" value="1-ACYL-SN-GLYCEROL-3-PHOSPHATE ACYLTRANSFERASE"/>
    <property type="match status" value="1"/>
</dbReference>
<dbReference type="STRING" id="1069081.SAMN05660197_1568"/>
<evidence type="ECO:0000256" key="3">
    <source>
        <dbReference type="ARBA" id="ARBA00005189"/>
    </source>
</evidence>
<dbReference type="InterPro" id="IPR002123">
    <property type="entry name" value="Plipid/glycerol_acylTrfase"/>
</dbReference>
<dbReference type="EC" id="2.3.1.51" evidence="5 9"/>
<dbReference type="SUPFAM" id="SSF69593">
    <property type="entry name" value="Glycerol-3-phosphate (1)-acyltransferase"/>
    <property type="match status" value="1"/>
</dbReference>
<keyword evidence="8 9" id="KW-0012">Acyltransferase</keyword>
<dbReference type="RefSeq" id="WP_084275962.1">
    <property type="nucleotide sequence ID" value="NZ_AP026671.1"/>
</dbReference>
<keyword evidence="13" id="KW-1185">Reference proteome</keyword>
<keyword evidence="10" id="KW-0472">Membrane</keyword>
<accession>A0A1W1WU27</accession>
<dbReference type="AlphaFoldDB" id="A0A1W1WU27"/>
<comment type="pathway">
    <text evidence="3">Lipid metabolism.</text>
</comment>
<keyword evidence="9" id="KW-0594">Phospholipid biosynthesis</keyword>
<dbReference type="GO" id="GO:0003841">
    <property type="term" value="F:1-acylglycerol-3-phosphate O-acyltransferase activity"/>
    <property type="evidence" value="ECO:0007669"/>
    <property type="project" value="UniProtKB-UniRule"/>
</dbReference>
<evidence type="ECO:0000256" key="7">
    <source>
        <dbReference type="ARBA" id="ARBA00022679"/>
    </source>
</evidence>
<keyword evidence="9" id="KW-0443">Lipid metabolism</keyword>
<reference evidence="13" key="1">
    <citation type="submission" date="2017-04" db="EMBL/GenBank/DDBJ databases">
        <authorList>
            <person name="Varghese N."/>
            <person name="Submissions S."/>
        </authorList>
    </citation>
    <scope>NUCLEOTIDE SEQUENCE [LARGE SCALE GENOMIC DNA]</scope>
    <source>
        <strain evidence="13">DSM 16512</strain>
    </source>
</reference>
<dbReference type="GO" id="GO:0006654">
    <property type="term" value="P:phosphatidic acid biosynthetic process"/>
    <property type="evidence" value="ECO:0007669"/>
    <property type="project" value="TreeGrafter"/>
</dbReference>
<keyword evidence="10" id="KW-0812">Transmembrane</keyword>
<evidence type="ECO:0000256" key="9">
    <source>
        <dbReference type="RuleBase" id="RU361267"/>
    </source>
</evidence>
<keyword evidence="10" id="KW-1133">Transmembrane helix</keyword>
<protein>
    <recommendedName>
        <fullName evidence="6 9">1-acyl-sn-glycerol-3-phosphate acyltransferase</fullName>
        <ecNumber evidence="5 9">2.3.1.51</ecNumber>
    </recommendedName>
</protein>
<name>A0A1W1WU27_9BACT</name>